<dbReference type="RefSeq" id="WP_283427033.1">
    <property type="nucleotide sequence ID" value="NZ_FXTY01000006.1"/>
</dbReference>
<reference evidence="2 3" key="1">
    <citation type="submission" date="2017-05" db="EMBL/GenBank/DDBJ databases">
        <authorList>
            <person name="Varghese N."/>
            <person name="Submissions S."/>
        </authorList>
    </citation>
    <scope>NUCLEOTIDE SEQUENCE [LARGE SCALE GENOMIC DNA]</scope>
    <source>
        <strain evidence="2 3">DSM 29734</strain>
    </source>
</reference>
<sequence length="184" mass="19177">MKPLGFGFCMVVAGLATQVSAETSVVVEQVQSCMSRTHAPGSYLVAVNKKVPTVLVATGGTEVGVQKINDCLNDTYDVQFSAALSATNVASKELVAQCHRKGNAHLIVGTLVTAATIASYGTASEFWLLMGAGVGGASIGRGIKYKMTCNKLADPQYQAQKQIDLATGCPKSAGVMHGGSRYCR</sequence>
<comment type="caution">
    <text evidence="2">The sequence shown here is derived from an EMBL/GenBank/DDBJ whole genome shotgun (WGS) entry which is preliminary data.</text>
</comment>
<evidence type="ECO:0000313" key="2">
    <source>
        <dbReference type="EMBL" id="SMP29362.1"/>
    </source>
</evidence>
<dbReference type="EMBL" id="FXTY01000006">
    <property type="protein sequence ID" value="SMP29362.1"/>
    <property type="molecule type" value="Genomic_DNA"/>
</dbReference>
<evidence type="ECO:0000313" key="3">
    <source>
        <dbReference type="Proteomes" id="UP001157961"/>
    </source>
</evidence>
<keyword evidence="1" id="KW-0732">Signal</keyword>
<accession>A0ABY1P9K0</accession>
<dbReference type="Proteomes" id="UP001157961">
    <property type="component" value="Unassembled WGS sequence"/>
</dbReference>
<keyword evidence="3" id="KW-1185">Reference proteome</keyword>
<name>A0ABY1P9K0_9RHOB</name>
<feature type="chain" id="PRO_5046957129" evidence="1">
    <location>
        <begin position="22"/>
        <end position="184"/>
    </location>
</feature>
<feature type="signal peptide" evidence="1">
    <location>
        <begin position="1"/>
        <end position="21"/>
    </location>
</feature>
<proteinExistence type="predicted"/>
<organism evidence="2 3">
    <name type="scientific">Shimia sagamensis</name>
    <dbReference type="NCBI Taxonomy" id="1566352"/>
    <lineage>
        <taxon>Bacteria</taxon>
        <taxon>Pseudomonadati</taxon>
        <taxon>Pseudomonadota</taxon>
        <taxon>Alphaproteobacteria</taxon>
        <taxon>Rhodobacterales</taxon>
        <taxon>Roseobacteraceae</taxon>
    </lineage>
</organism>
<gene>
    <name evidence="2" type="ORF">SAMN06265373_106188</name>
</gene>
<protein>
    <submittedName>
        <fullName evidence="2">Uncharacterized protein</fullName>
    </submittedName>
</protein>
<evidence type="ECO:0000256" key="1">
    <source>
        <dbReference type="SAM" id="SignalP"/>
    </source>
</evidence>